<accession>A0AAW4KSS7</accession>
<evidence type="ECO:0000313" key="1">
    <source>
        <dbReference type="EMBL" id="MBS7674886.1"/>
    </source>
</evidence>
<evidence type="ECO:0000313" key="2">
    <source>
        <dbReference type="Proteomes" id="UP001196338"/>
    </source>
</evidence>
<dbReference type="Proteomes" id="UP001196338">
    <property type="component" value="Unassembled WGS sequence"/>
</dbReference>
<comment type="caution">
    <text evidence="1">The sequence shown here is derived from an EMBL/GenBank/DDBJ whole genome shotgun (WGS) entry which is preliminary data.</text>
</comment>
<sequence length="12" mass="1325">MVLDVCLQDAFA</sequence>
<name>A0AAW4KSS7_VIBCL</name>
<dbReference type="EMBL" id="JAHBND010000660">
    <property type="protein sequence ID" value="MBS7674886.1"/>
    <property type="molecule type" value="Genomic_DNA"/>
</dbReference>
<reference evidence="1" key="2">
    <citation type="submission" date="2023-08" db="EMBL/GenBank/DDBJ databases">
        <title>Vibrio cholerae Outbreaks in Tanzania Exemplify Founder Flush: Simultaneous Increases in Population Size and Genetic Diversity.</title>
        <authorList>
            <person name="Debes A.K."/>
            <person name="Mohammed A."/>
            <person name="Maseke I."/>
            <person name="Almeida M."/>
            <person name="Li S."/>
            <person name="Matimba H."/>
            <person name="Joachim A."/>
            <person name="Mizinduko M."/>
            <person name="Nyanga S."/>
            <person name="Kelly M."/>
            <person name="Kachwamba Y."/>
            <person name="Schaffer A.M."/>
            <person name="Nyanga A.S."/>
            <person name="Mghamba J."/>
            <person name="Mosha F.S."/>
            <person name="Sack D.A."/>
            <person name="Stine O.C."/>
        </authorList>
    </citation>
    <scope>NUCLEOTIDE SEQUENCE</scope>
    <source>
        <strain evidence="1">TDS0091212</strain>
    </source>
</reference>
<proteinExistence type="predicted"/>
<protein>
    <submittedName>
        <fullName evidence="1">Uncharacterized protein</fullName>
    </submittedName>
</protein>
<organism evidence="1 2">
    <name type="scientific">Vibrio cholerae</name>
    <dbReference type="NCBI Taxonomy" id="666"/>
    <lineage>
        <taxon>Bacteria</taxon>
        <taxon>Pseudomonadati</taxon>
        <taxon>Pseudomonadota</taxon>
        <taxon>Gammaproteobacteria</taxon>
        <taxon>Vibrionales</taxon>
        <taxon>Vibrionaceae</taxon>
        <taxon>Vibrio</taxon>
    </lineage>
</organism>
<gene>
    <name evidence="1" type="ORF">KIN13_15815</name>
</gene>
<reference evidence="1" key="1">
    <citation type="submission" date="2021-05" db="EMBL/GenBank/DDBJ databases">
        <authorList>
            <person name="Stine C."/>
        </authorList>
    </citation>
    <scope>NUCLEOTIDE SEQUENCE</scope>
    <source>
        <strain evidence="1">TDS0091212</strain>
    </source>
</reference>